<feature type="transmembrane region" description="Helical" evidence="2">
    <location>
        <begin position="268"/>
        <end position="288"/>
    </location>
</feature>
<name>A0ABS3VUF2_MICEH</name>
<feature type="transmembrane region" description="Helical" evidence="2">
    <location>
        <begin position="341"/>
        <end position="359"/>
    </location>
</feature>
<keyword evidence="2" id="KW-1133">Transmembrane helix</keyword>
<comment type="caution">
    <text evidence="4">The sequence shown here is derived from an EMBL/GenBank/DDBJ whole genome shotgun (WGS) entry which is preliminary data.</text>
</comment>
<evidence type="ECO:0000256" key="2">
    <source>
        <dbReference type="SAM" id="Phobius"/>
    </source>
</evidence>
<organism evidence="4 5">
    <name type="scientific">Micromonospora echinofusca</name>
    <dbReference type="NCBI Taxonomy" id="47858"/>
    <lineage>
        <taxon>Bacteria</taxon>
        <taxon>Bacillati</taxon>
        <taxon>Actinomycetota</taxon>
        <taxon>Actinomycetes</taxon>
        <taxon>Micromonosporales</taxon>
        <taxon>Micromonosporaceae</taxon>
        <taxon>Micromonospora</taxon>
    </lineage>
</organism>
<feature type="transmembrane region" description="Helical" evidence="2">
    <location>
        <begin position="413"/>
        <end position="433"/>
    </location>
</feature>
<protein>
    <recommendedName>
        <fullName evidence="3">DUF6311 domain-containing protein</fullName>
    </recommendedName>
</protein>
<gene>
    <name evidence="4" type="ORF">GSF22_19510</name>
</gene>
<feature type="compositionally biased region" description="Low complexity" evidence="1">
    <location>
        <begin position="17"/>
        <end position="36"/>
    </location>
</feature>
<feature type="transmembrane region" description="Helical" evidence="2">
    <location>
        <begin position="217"/>
        <end position="233"/>
    </location>
</feature>
<proteinExistence type="predicted"/>
<feature type="transmembrane region" description="Helical" evidence="2">
    <location>
        <begin position="193"/>
        <end position="210"/>
    </location>
</feature>
<evidence type="ECO:0000256" key="1">
    <source>
        <dbReference type="SAM" id="MobiDB-lite"/>
    </source>
</evidence>
<feature type="transmembrane region" description="Helical" evidence="2">
    <location>
        <begin position="366"/>
        <end position="385"/>
    </location>
</feature>
<keyword evidence="2" id="KW-0472">Membrane</keyword>
<keyword evidence="2" id="KW-0812">Transmembrane</keyword>
<feature type="transmembrane region" description="Helical" evidence="2">
    <location>
        <begin position="239"/>
        <end position="256"/>
    </location>
</feature>
<reference evidence="4 5" key="1">
    <citation type="submission" date="2019-12" db="EMBL/GenBank/DDBJ databases">
        <title>Whole genome sequencing of endophytic Actinobacterium Micromonospora sp. MPMI6T.</title>
        <authorList>
            <person name="Evv R."/>
            <person name="Podile A.R."/>
        </authorList>
    </citation>
    <scope>NUCLEOTIDE SEQUENCE [LARGE SCALE GENOMIC DNA]</scope>
    <source>
        <strain evidence="4 5">MPMI6</strain>
    </source>
</reference>
<evidence type="ECO:0000313" key="4">
    <source>
        <dbReference type="EMBL" id="MBO4208177.1"/>
    </source>
</evidence>
<keyword evidence="5" id="KW-1185">Reference proteome</keyword>
<dbReference type="EMBL" id="WVUH01000175">
    <property type="protein sequence ID" value="MBO4208177.1"/>
    <property type="molecule type" value="Genomic_DNA"/>
</dbReference>
<feature type="region of interest" description="Disordered" evidence="1">
    <location>
        <begin position="1"/>
        <end position="45"/>
    </location>
</feature>
<sequence length="620" mass="66841">MDVGRTVADRPGHDELTGGTPAPADGAAPAEATGPADPDRPGRRLPRWAPDALVVAGYLALALFVTSGQWGRSDRLFHQTSDQPLFEWMLARTARAVVDLDHPLYSTQVGYPDGVNLMANTSVLGLGIPLTPVTLLFGSQVAFLVAVVGCFAGTATAWYLLLRRRLVDSRVAAAIGGLFCGFAPGMISQGAAHLHMVALFLIPVILAVVFDPRTDRVPRRGVVLGLLVTYQVFLGEEALFFSVMAAGLFTVVYALTNRSTARRLAPAFLRRLGIGAATALVLLAYPLWFQFLGPRHYRELPFHPHAYPMDVLSFLTYSAESIGGSAREAARLSPNPTEENSFFGLALLVLVAVVVGWLWRRPPVRALAVTGLVFALLGLGIQVRFDGRETALPGLYRLVADLPLLDLAVPARFPLVCIPVIAILLALSVDEVYRRAPGSTEPGRLPVRLLWTGAVVAVLLPLTPTPIRTEPALPVPQFIASGEWRDYVPPGRTLVPVPPTSGGEGLTGMFWSARTGVEFTVVGGYFIGPRGPQNPRARWGTPNRPTAALLARVAQSGQVPPITDAERAQALADLRYWRAAVVVLGHLRHGYPVKDTLDQLLGPGRMISGAWVWDVRDRVG</sequence>
<feature type="transmembrane region" description="Helical" evidence="2">
    <location>
        <begin position="141"/>
        <end position="162"/>
    </location>
</feature>
<dbReference type="Pfam" id="PF19830">
    <property type="entry name" value="DUF6311"/>
    <property type="match status" value="1"/>
</dbReference>
<feature type="transmembrane region" description="Helical" evidence="2">
    <location>
        <begin position="169"/>
        <end position="187"/>
    </location>
</feature>
<dbReference type="RefSeq" id="WP_208815167.1">
    <property type="nucleotide sequence ID" value="NZ_WVUH01000175.1"/>
</dbReference>
<feature type="transmembrane region" description="Helical" evidence="2">
    <location>
        <begin position="52"/>
        <end position="71"/>
    </location>
</feature>
<evidence type="ECO:0000313" key="5">
    <source>
        <dbReference type="Proteomes" id="UP000823521"/>
    </source>
</evidence>
<feature type="compositionally biased region" description="Basic and acidic residues" evidence="1">
    <location>
        <begin position="7"/>
        <end position="16"/>
    </location>
</feature>
<feature type="domain" description="DUF6311" evidence="3">
    <location>
        <begin position="104"/>
        <end position="379"/>
    </location>
</feature>
<accession>A0ABS3VUF2</accession>
<evidence type="ECO:0000259" key="3">
    <source>
        <dbReference type="Pfam" id="PF19830"/>
    </source>
</evidence>
<dbReference type="Proteomes" id="UP000823521">
    <property type="component" value="Unassembled WGS sequence"/>
</dbReference>
<dbReference type="InterPro" id="IPR046278">
    <property type="entry name" value="DUF6311"/>
</dbReference>